<evidence type="ECO:0000313" key="1">
    <source>
        <dbReference type="EMBL" id="MBA0750996.1"/>
    </source>
</evidence>
<evidence type="ECO:0000313" key="2">
    <source>
        <dbReference type="Proteomes" id="UP000593579"/>
    </source>
</evidence>
<comment type="caution">
    <text evidence="1">The sequence shown here is derived from an EMBL/GenBank/DDBJ whole genome shotgun (WGS) entry which is preliminary data.</text>
</comment>
<name>A0A7J9CRC7_GOSGO</name>
<dbReference type="OrthoDB" id="998009at2759"/>
<gene>
    <name evidence="1" type="ORF">Gogos_002368</name>
</gene>
<sequence>MASEEMLRQGEAFWVEDVMSQDLNRAATSR</sequence>
<protein>
    <submittedName>
        <fullName evidence="1">Uncharacterized protein</fullName>
    </submittedName>
</protein>
<feature type="non-terminal residue" evidence="1">
    <location>
        <position position="30"/>
    </location>
</feature>
<reference evidence="1 2" key="1">
    <citation type="journal article" date="2019" name="Genome Biol. Evol.">
        <title>Insights into the evolution of the New World diploid cottons (Gossypium, subgenus Houzingenia) based on genome sequencing.</title>
        <authorList>
            <person name="Grover C.E."/>
            <person name="Arick M.A. 2nd"/>
            <person name="Thrash A."/>
            <person name="Conover J.L."/>
            <person name="Sanders W.S."/>
            <person name="Peterson D.G."/>
            <person name="Frelichowski J.E."/>
            <person name="Scheffler J.A."/>
            <person name="Scheffler B.E."/>
            <person name="Wendel J.F."/>
        </authorList>
    </citation>
    <scope>NUCLEOTIDE SEQUENCE [LARGE SCALE GENOMIC DNA]</scope>
    <source>
        <strain evidence="1">5</strain>
        <tissue evidence="1">Leaf</tissue>
    </source>
</reference>
<dbReference type="Proteomes" id="UP000593579">
    <property type="component" value="Unassembled WGS sequence"/>
</dbReference>
<proteinExistence type="predicted"/>
<organism evidence="1 2">
    <name type="scientific">Gossypium gossypioides</name>
    <name type="common">Mexican cotton</name>
    <name type="synonym">Selera gossypioides</name>
    <dbReference type="NCBI Taxonomy" id="34282"/>
    <lineage>
        <taxon>Eukaryota</taxon>
        <taxon>Viridiplantae</taxon>
        <taxon>Streptophyta</taxon>
        <taxon>Embryophyta</taxon>
        <taxon>Tracheophyta</taxon>
        <taxon>Spermatophyta</taxon>
        <taxon>Magnoliopsida</taxon>
        <taxon>eudicotyledons</taxon>
        <taxon>Gunneridae</taxon>
        <taxon>Pentapetalae</taxon>
        <taxon>rosids</taxon>
        <taxon>malvids</taxon>
        <taxon>Malvales</taxon>
        <taxon>Malvaceae</taxon>
        <taxon>Malvoideae</taxon>
        <taxon>Gossypium</taxon>
    </lineage>
</organism>
<dbReference type="EMBL" id="JABEZY010000012">
    <property type="protein sequence ID" value="MBA0750996.1"/>
    <property type="molecule type" value="Genomic_DNA"/>
</dbReference>
<keyword evidence="2" id="KW-1185">Reference proteome</keyword>
<accession>A0A7J9CRC7</accession>
<dbReference type="AlphaFoldDB" id="A0A7J9CRC7"/>